<evidence type="ECO:0000256" key="4">
    <source>
        <dbReference type="ARBA" id="ARBA00023172"/>
    </source>
</evidence>
<dbReference type="InterPro" id="IPR050808">
    <property type="entry name" value="Phage_Integrase"/>
</dbReference>
<organism evidence="5 6">
    <name type="scientific">Lactiplantibacillus plantarum</name>
    <name type="common">Lactobacillus plantarum</name>
    <dbReference type="NCBI Taxonomy" id="1590"/>
    <lineage>
        <taxon>Bacteria</taxon>
        <taxon>Bacillati</taxon>
        <taxon>Bacillota</taxon>
        <taxon>Bacilli</taxon>
        <taxon>Lactobacillales</taxon>
        <taxon>Lactobacillaceae</taxon>
        <taxon>Lactiplantibacillus</taxon>
    </lineage>
</organism>
<comment type="caution">
    <text evidence="5">The sequence shown here is derived from an EMBL/GenBank/DDBJ whole genome shotgun (WGS) entry which is preliminary data.</text>
</comment>
<dbReference type="SUPFAM" id="SSF56349">
    <property type="entry name" value="DNA breaking-rejoining enzymes"/>
    <property type="match status" value="1"/>
</dbReference>
<keyword evidence="3" id="KW-0238">DNA-binding</keyword>
<dbReference type="Proteomes" id="UP000094892">
    <property type="component" value="Unassembled WGS sequence"/>
</dbReference>
<gene>
    <name evidence="5" type="ORF">LPJSA22_00530</name>
</gene>
<dbReference type="RefSeq" id="WP_063486787.1">
    <property type="nucleotide sequence ID" value="NZ_CP021929.1"/>
</dbReference>
<comment type="similarity">
    <text evidence="1">Belongs to the 'phage' integrase family.</text>
</comment>
<reference evidence="5 6" key="1">
    <citation type="submission" date="2016-08" db="EMBL/GenBank/DDBJ databases">
        <title>Genome sequencing of Lactobacillus plantarum JSA22, isolated from fermented soybean paste.</title>
        <authorList>
            <person name="Choi H.S."/>
        </authorList>
    </citation>
    <scope>NUCLEOTIDE SEQUENCE [LARGE SCALE GENOMIC DNA]</scope>
    <source>
        <strain evidence="5 6">JSA22</strain>
    </source>
</reference>
<proteinExistence type="inferred from homology"/>
<dbReference type="GO" id="GO:0003677">
    <property type="term" value="F:DNA binding"/>
    <property type="evidence" value="ECO:0007669"/>
    <property type="project" value="UniProtKB-KW"/>
</dbReference>
<dbReference type="PATRIC" id="fig|1590.203.peg.992"/>
<dbReference type="CDD" id="cd01189">
    <property type="entry name" value="INT_ICEBs1_C_like"/>
    <property type="match status" value="1"/>
</dbReference>
<dbReference type="PANTHER" id="PTHR30629">
    <property type="entry name" value="PROPHAGE INTEGRASE"/>
    <property type="match status" value="1"/>
</dbReference>
<dbReference type="PANTHER" id="PTHR30629:SF2">
    <property type="entry name" value="PROPHAGE INTEGRASE INTS-RELATED"/>
    <property type="match status" value="1"/>
</dbReference>
<dbReference type="InterPro" id="IPR013762">
    <property type="entry name" value="Integrase-like_cat_sf"/>
</dbReference>
<evidence type="ECO:0000313" key="6">
    <source>
        <dbReference type="Proteomes" id="UP000094892"/>
    </source>
</evidence>
<dbReference type="InterPro" id="IPR010998">
    <property type="entry name" value="Integrase_recombinase_N"/>
</dbReference>
<evidence type="ECO:0000256" key="3">
    <source>
        <dbReference type="ARBA" id="ARBA00023125"/>
    </source>
</evidence>
<dbReference type="PROSITE" id="PS51898">
    <property type="entry name" value="TYR_RECOMBINASE"/>
    <property type="match status" value="1"/>
</dbReference>
<accession>A0A165NYT2</accession>
<evidence type="ECO:0000313" key="5">
    <source>
        <dbReference type="EMBL" id="ODO60587.1"/>
    </source>
</evidence>
<evidence type="ECO:0000256" key="2">
    <source>
        <dbReference type="ARBA" id="ARBA00022908"/>
    </source>
</evidence>
<keyword evidence="2" id="KW-0229">DNA integration</keyword>
<dbReference type="Pfam" id="PF14659">
    <property type="entry name" value="Phage_int_SAM_3"/>
    <property type="match status" value="1"/>
</dbReference>
<evidence type="ECO:0000256" key="1">
    <source>
        <dbReference type="ARBA" id="ARBA00008857"/>
    </source>
</evidence>
<dbReference type="EMBL" id="MCOL01000001">
    <property type="protein sequence ID" value="ODO60587.1"/>
    <property type="molecule type" value="Genomic_DNA"/>
</dbReference>
<sequence>MKITHKMIGSKRVYDVRGYLGKYTDINGNTKTKTYHHGGFSSSKAAKLAFDRAKVEFDHRKNNPAAIMDNPTFDEVYEVWLKTYKLGVKESTLNRVEGIFKHHITPSFGGMRINTITWQKCQEEALKWRESVKQFNKLAQYAALVFRTAQKMGVITNNPMKLVDVPKVSVDYSKDKAADNFWTAEQLATFLSVVDATDGHRTQPRYDRSALFYLLATTGMRKGEALALTWSDIDLKNGLVTINKTISRSIDNHQIISTPKTRNAYRTLSLNSSTIDRLKKYRKSLVVIPRAKDLIFTNQKGQIMSVMTPNHWLEALIGETDLPTITVHGLRHTFASIQVANNINVKALQMQMGHSDIKITLNIYAHLSQQELSAQVYDMSKILAQ</sequence>
<dbReference type="Pfam" id="PF00589">
    <property type="entry name" value="Phage_integrase"/>
    <property type="match status" value="1"/>
</dbReference>
<name>A0A165NYT2_LACPN</name>
<dbReference type="AlphaFoldDB" id="A0A165NYT2"/>
<dbReference type="GO" id="GO:0006310">
    <property type="term" value="P:DNA recombination"/>
    <property type="evidence" value="ECO:0007669"/>
    <property type="project" value="UniProtKB-KW"/>
</dbReference>
<dbReference type="InterPro" id="IPR002104">
    <property type="entry name" value="Integrase_catalytic"/>
</dbReference>
<dbReference type="Gene3D" id="1.10.150.130">
    <property type="match status" value="1"/>
</dbReference>
<dbReference type="Gene3D" id="1.10.443.10">
    <property type="entry name" value="Intergrase catalytic core"/>
    <property type="match status" value="1"/>
</dbReference>
<dbReference type="GO" id="GO:0015074">
    <property type="term" value="P:DNA integration"/>
    <property type="evidence" value="ECO:0007669"/>
    <property type="project" value="UniProtKB-KW"/>
</dbReference>
<dbReference type="InterPro" id="IPR004107">
    <property type="entry name" value="Integrase_SAM-like_N"/>
</dbReference>
<keyword evidence="4" id="KW-0233">DNA recombination</keyword>
<protein>
    <submittedName>
        <fullName evidence="5">Uncharacterized protein</fullName>
    </submittedName>
</protein>
<dbReference type="InterPro" id="IPR011010">
    <property type="entry name" value="DNA_brk_join_enz"/>
</dbReference>